<dbReference type="PROSITE" id="PS00136">
    <property type="entry name" value="SUBTILASE_ASP"/>
    <property type="match status" value="1"/>
</dbReference>
<feature type="active site" description="Charge relay system" evidence="5">
    <location>
        <position position="257"/>
    </location>
</feature>
<keyword evidence="2 5" id="KW-0645">Protease</keyword>
<dbReference type="PANTHER" id="PTHR43399">
    <property type="entry name" value="SUBTILISIN-RELATED"/>
    <property type="match status" value="1"/>
</dbReference>
<dbReference type="Gene3D" id="3.40.50.200">
    <property type="entry name" value="Peptidase S8/S53 domain"/>
    <property type="match status" value="1"/>
</dbReference>
<dbReference type="AlphaFoldDB" id="A0AAE0HNH2"/>
<organism evidence="7 8">
    <name type="scientific">Chaetomium fimeti</name>
    <dbReference type="NCBI Taxonomy" id="1854472"/>
    <lineage>
        <taxon>Eukaryota</taxon>
        <taxon>Fungi</taxon>
        <taxon>Dikarya</taxon>
        <taxon>Ascomycota</taxon>
        <taxon>Pezizomycotina</taxon>
        <taxon>Sordariomycetes</taxon>
        <taxon>Sordariomycetidae</taxon>
        <taxon>Sordariales</taxon>
        <taxon>Chaetomiaceae</taxon>
        <taxon>Chaetomium</taxon>
    </lineage>
</organism>
<dbReference type="InterPro" id="IPR023827">
    <property type="entry name" value="Peptidase_S8_Asp-AS"/>
</dbReference>
<dbReference type="Proteomes" id="UP001278766">
    <property type="component" value="Unassembled WGS sequence"/>
</dbReference>
<protein>
    <submittedName>
        <fullName evidence="7">Peptidase S8/S53 domain-containing protein</fullName>
    </submittedName>
</protein>
<name>A0AAE0HNH2_9PEZI</name>
<dbReference type="CDD" id="cd00306">
    <property type="entry name" value="Peptidases_S8_S53"/>
    <property type="match status" value="1"/>
</dbReference>
<dbReference type="InterPro" id="IPR000209">
    <property type="entry name" value="Peptidase_S8/S53_dom"/>
</dbReference>
<evidence type="ECO:0000256" key="5">
    <source>
        <dbReference type="PROSITE-ProRule" id="PRU01240"/>
    </source>
</evidence>
<dbReference type="PRINTS" id="PR00723">
    <property type="entry name" value="SUBTILISIN"/>
</dbReference>
<dbReference type="Pfam" id="PF00082">
    <property type="entry name" value="Peptidase_S8"/>
    <property type="match status" value="1"/>
</dbReference>
<feature type="active site" description="Charge relay system" evidence="5">
    <location>
        <position position="95"/>
    </location>
</feature>
<evidence type="ECO:0000313" key="7">
    <source>
        <dbReference type="EMBL" id="KAK3299815.1"/>
    </source>
</evidence>
<proteinExistence type="inferred from homology"/>
<dbReference type="InterPro" id="IPR036852">
    <property type="entry name" value="Peptidase_S8/S53_dom_sf"/>
</dbReference>
<feature type="domain" description="Peptidase S8/S53" evidence="6">
    <location>
        <begin position="55"/>
        <end position="278"/>
    </location>
</feature>
<comment type="caution">
    <text evidence="7">The sequence shown here is derived from an EMBL/GenBank/DDBJ whole genome shotgun (WGS) entry which is preliminary data.</text>
</comment>
<evidence type="ECO:0000256" key="3">
    <source>
        <dbReference type="ARBA" id="ARBA00022801"/>
    </source>
</evidence>
<evidence type="ECO:0000256" key="4">
    <source>
        <dbReference type="ARBA" id="ARBA00022825"/>
    </source>
</evidence>
<keyword evidence="8" id="KW-1185">Reference proteome</keyword>
<gene>
    <name evidence="7" type="ORF">B0H64DRAFT_447730</name>
</gene>
<keyword evidence="3 5" id="KW-0378">Hydrolase</keyword>
<reference evidence="7" key="2">
    <citation type="submission" date="2023-06" db="EMBL/GenBank/DDBJ databases">
        <authorList>
            <consortium name="Lawrence Berkeley National Laboratory"/>
            <person name="Haridas S."/>
            <person name="Hensen N."/>
            <person name="Bonometti L."/>
            <person name="Westerberg I."/>
            <person name="Brannstrom I.O."/>
            <person name="Guillou S."/>
            <person name="Cros-Aarteil S."/>
            <person name="Calhoun S."/>
            <person name="Kuo A."/>
            <person name="Mondo S."/>
            <person name="Pangilinan J."/>
            <person name="Riley R."/>
            <person name="Labutti K."/>
            <person name="Andreopoulos B."/>
            <person name="Lipzen A."/>
            <person name="Chen C."/>
            <person name="Yanf M."/>
            <person name="Daum C."/>
            <person name="Ng V."/>
            <person name="Clum A."/>
            <person name="Steindorff A."/>
            <person name="Ohm R."/>
            <person name="Martin F."/>
            <person name="Silar P."/>
            <person name="Natvig D."/>
            <person name="Lalanne C."/>
            <person name="Gautier V."/>
            <person name="Ament-Velasquez S.L."/>
            <person name="Kruys A."/>
            <person name="Hutchinson M.I."/>
            <person name="Powell A.J."/>
            <person name="Barry K."/>
            <person name="Miller A.N."/>
            <person name="Grigoriev I.V."/>
            <person name="Debuchy R."/>
            <person name="Gladieux P."/>
            <person name="Thoren M.H."/>
            <person name="Johannesson H."/>
        </authorList>
    </citation>
    <scope>NUCLEOTIDE SEQUENCE</scope>
    <source>
        <strain evidence="7">CBS 168.71</strain>
    </source>
</reference>
<evidence type="ECO:0000313" key="8">
    <source>
        <dbReference type="Proteomes" id="UP001278766"/>
    </source>
</evidence>
<dbReference type="GO" id="GO:0004252">
    <property type="term" value="F:serine-type endopeptidase activity"/>
    <property type="evidence" value="ECO:0007669"/>
    <property type="project" value="UniProtKB-UniRule"/>
</dbReference>
<sequence length="392" mass="42637">MERFRARVRSPLHYAPVFDIDAGSGDPTSCARTDDWVWRFQALVDAHIPDTAERLKVAVLDTGLDVKHPEFADEDRLKERRSWVGSAADVDSSGHGTHIVSTILSLTENVDVYVAKISEGNTFETTEQIAEECDTPIAIQVASEEWDVDIISLSFGLRHKPQKVQDEIKKAVDRGKLIFAAASNSGANDPRAYPASQEGVICVHSADGLGNASLFNPTELPGPDDDNFCFVGENIEGAWPSSMPDQAGGTRRMTGTSYATAVAIAVAALMIGFVRENMPEHVNWDIPPLSLAGIRAIFHTMSEQRNGQRYDLVNPVRVFGGDTPAEQQEVLEAIRTKLERANVGHVVDVESLVMVYDEGDLVEGVFEGGILGSEDVGDEYLTVRAGDGDIQA</sequence>
<dbReference type="PANTHER" id="PTHR43399:SF4">
    <property type="entry name" value="CELL WALL-ASSOCIATED PROTEASE"/>
    <property type="match status" value="1"/>
</dbReference>
<evidence type="ECO:0000259" key="6">
    <source>
        <dbReference type="Pfam" id="PF00082"/>
    </source>
</evidence>
<dbReference type="InterPro" id="IPR015500">
    <property type="entry name" value="Peptidase_S8_subtilisin-rel"/>
</dbReference>
<dbReference type="PROSITE" id="PS51892">
    <property type="entry name" value="SUBTILASE"/>
    <property type="match status" value="1"/>
</dbReference>
<dbReference type="InterPro" id="IPR051048">
    <property type="entry name" value="Peptidase_S8/S53_subtilisin"/>
</dbReference>
<feature type="active site" description="Charge relay system" evidence="5">
    <location>
        <position position="61"/>
    </location>
</feature>
<keyword evidence="4 5" id="KW-0720">Serine protease</keyword>
<evidence type="ECO:0000256" key="1">
    <source>
        <dbReference type="ARBA" id="ARBA00011073"/>
    </source>
</evidence>
<dbReference type="GO" id="GO:0006508">
    <property type="term" value="P:proteolysis"/>
    <property type="evidence" value="ECO:0007669"/>
    <property type="project" value="UniProtKB-KW"/>
</dbReference>
<reference evidence="7" key="1">
    <citation type="journal article" date="2023" name="Mol. Phylogenet. Evol.">
        <title>Genome-scale phylogeny and comparative genomics of the fungal order Sordariales.</title>
        <authorList>
            <person name="Hensen N."/>
            <person name="Bonometti L."/>
            <person name="Westerberg I."/>
            <person name="Brannstrom I.O."/>
            <person name="Guillou S."/>
            <person name="Cros-Aarteil S."/>
            <person name="Calhoun S."/>
            <person name="Haridas S."/>
            <person name="Kuo A."/>
            <person name="Mondo S."/>
            <person name="Pangilinan J."/>
            <person name="Riley R."/>
            <person name="LaButti K."/>
            <person name="Andreopoulos B."/>
            <person name="Lipzen A."/>
            <person name="Chen C."/>
            <person name="Yan M."/>
            <person name="Daum C."/>
            <person name="Ng V."/>
            <person name="Clum A."/>
            <person name="Steindorff A."/>
            <person name="Ohm R.A."/>
            <person name="Martin F."/>
            <person name="Silar P."/>
            <person name="Natvig D.O."/>
            <person name="Lalanne C."/>
            <person name="Gautier V."/>
            <person name="Ament-Velasquez S.L."/>
            <person name="Kruys A."/>
            <person name="Hutchinson M.I."/>
            <person name="Powell A.J."/>
            <person name="Barry K."/>
            <person name="Miller A.N."/>
            <person name="Grigoriev I.V."/>
            <person name="Debuchy R."/>
            <person name="Gladieux P."/>
            <person name="Hiltunen Thoren M."/>
            <person name="Johannesson H."/>
        </authorList>
    </citation>
    <scope>NUCLEOTIDE SEQUENCE</scope>
    <source>
        <strain evidence="7">CBS 168.71</strain>
    </source>
</reference>
<comment type="similarity">
    <text evidence="1 5">Belongs to the peptidase S8 family.</text>
</comment>
<accession>A0AAE0HNH2</accession>
<dbReference type="GeneID" id="87843964"/>
<dbReference type="SUPFAM" id="SSF52743">
    <property type="entry name" value="Subtilisin-like"/>
    <property type="match status" value="1"/>
</dbReference>
<dbReference type="RefSeq" id="XP_062663329.1">
    <property type="nucleotide sequence ID" value="XM_062807016.1"/>
</dbReference>
<evidence type="ECO:0000256" key="2">
    <source>
        <dbReference type="ARBA" id="ARBA00022670"/>
    </source>
</evidence>
<dbReference type="EMBL" id="JAUEPN010000001">
    <property type="protein sequence ID" value="KAK3299815.1"/>
    <property type="molecule type" value="Genomic_DNA"/>
</dbReference>